<accession>A0A7L7KR90</accession>
<keyword evidence="1" id="KW-1133">Transmembrane helix</keyword>
<dbReference type="RefSeq" id="WP_258877929.1">
    <property type="nucleotide sequence ID" value="NZ_CP048914.1"/>
</dbReference>
<keyword evidence="3" id="KW-1185">Reference proteome</keyword>
<name>A0A7L7KR90_9MOLU</name>
<feature type="transmembrane region" description="Helical" evidence="1">
    <location>
        <begin position="238"/>
        <end position="254"/>
    </location>
</feature>
<gene>
    <name evidence="2" type="ORF">G4Z02_00700</name>
</gene>
<reference evidence="2 3" key="1">
    <citation type="submission" date="2020-02" db="EMBL/GenBank/DDBJ databases">
        <authorList>
            <person name="Zheng R.K."/>
            <person name="Sun C.M."/>
        </authorList>
    </citation>
    <scope>NUCLEOTIDE SEQUENCE [LARGE SCALE GENOMIC DNA]</scope>
    <source>
        <strain evidence="3">zrk13</strain>
    </source>
</reference>
<evidence type="ECO:0000313" key="3">
    <source>
        <dbReference type="Proteomes" id="UP000514720"/>
    </source>
</evidence>
<organism evidence="2 3">
    <name type="scientific">Candidatus Xianfuyuplasma coldseepsis</name>
    <dbReference type="NCBI Taxonomy" id="2782163"/>
    <lineage>
        <taxon>Bacteria</taxon>
        <taxon>Bacillati</taxon>
        <taxon>Mycoplasmatota</taxon>
        <taxon>Mollicutes</taxon>
        <taxon>Candidatus Izemoplasmatales</taxon>
        <taxon>Candidatus Izemoplasmataceae</taxon>
        <taxon>Candidatus Xianfuyuplasma</taxon>
    </lineage>
</organism>
<feature type="transmembrane region" description="Helical" evidence="1">
    <location>
        <begin position="23"/>
        <end position="43"/>
    </location>
</feature>
<dbReference type="KEGG" id="xcl:G4Z02_00700"/>
<dbReference type="EMBL" id="CP048914">
    <property type="protein sequence ID" value="QMS84318.1"/>
    <property type="molecule type" value="Genomic_DNA"/>
</dbReference>
<keyword evidence="1" id="KW-0472">Membrane</keyword>
<keyword evidence="1" id="KW-0812">Transmembrane</keyword>
<evidence type="ECO:0000256" key="1">
    <source>
        <dbReference type="SAM" id="Phobius"/>
    </source>
</evidence>
<evidence type="ECO:0000313" key="2">
    <source>
        <dbReference type="EMBL" id="QMS84318.1"/>
    </source>
</evidence>
<dbReference type="Pfam" id="PF06691">
    <property type="entry name" value="DUF1189"/>
    <property type="match status" value="1"/>
</dbReference>
<feature type="transmembrane region" description="Helical" evidence="1">
    <location>
        <begin position="175"/>
        <end position="203"/>
    </location>
</feature>
<dbReference type="AlphaFoldDB" id="A0A7L7KR90"/>
<sequence length="269" mass="31682">MYERFLNSIVNPKKLLDYRNDHLLWVFLYLLLFTVLLSTRTVIDVITYDGLTEARKTEVADGFEDLDPNCGINDTEVYCDTEQTMLFYQDQVVNFYVETAEELQYNNYDSQYSIVVQGDSVVFLFNNQVLYQELLGDIAGDFTNLDFSLQTTDERAFNDRIFTAVDDYMMSYKTVWGTMMIAIDFLSGFLLFMFFILVSAWMLRLRFKIVPFRHFFTMTVYSSTGLYVILILNSLYNLNMLLVVLLLIFAFRQNNQLSMEIVRRLEKKP</sequence>
<dbReference type="InterPro" id="IPR009574">
    <property type="entry name" value="DUF1189"/>
</dbReference>
<protein>
    <submittedName>
        <fullName evidence="2">DUF1189 domain-containing protein</fullName>
    </submittedName>
</protein>
<dbReference type="Proteomes" id="UP000514720">
    <property type="component" value="Chromosome"/>
</dbReference>
<proteinExistence type="predicted"/>